<dbReference type="OrthoDB" id="3437960at2759"/>
<evidence type="ECO:0000256" key="1">
    <source>
        <dbReference type="ARBA" id="ARBA00004123"/>
    </source>
</evidence>
<accession>A0A5M3MVG4</accession>
<dbReference type="GO" id="GO:0001046">
    <property type="term" value="F:core promoter sequence-specific DNA binding"/>
    <property type="evidence" value="ECO:0007669"/>
    <property type="project" value="TreeGrafter"/>
</dbReference>
<keyword evidence="5" id="KW-0804">Transcription</keyword>
<keyword evidence="4" id="KW-0238">DNA-binding</keyword>
<evidence type="ECO:0000256" key="4">
    <source>
        <dbReference type="ARBA" id="ARBA00023125"/>
    </source>
</evidence>
<gene>
    <name evidence="8" type="ORF">CONPUDRAFT_101736</name>
</gene>
<organism evidence="8 9">
    <name type="scientific">Coniophora puteana (strain RWD-64-598)</name>
    <name type="common">Brown rot fungus</name>
    <dbReference type="NCBI Taxonomy" id="741705"/>
    <lineage>
        <taxon>Eukaryota</taxon>
        <taxon>Fungi</taxon>
        <taxon>Dikarya</taxon>
        <taxon>Basidiomycota</taxon>
        <taxon>Agaricomycotina</taxon>
        <taxon>Agaricomycetes</taxon>
        <taxon>Agaricomycetidae</taxon>
        <taxon>Boletales</taxon>
        <taxon>Coniophorineae</taxon>
        <taxon>Coniophoraceae</taxon>
        <taxon>Coniophora</taxon>
    </lineage>
</organism>
<dbReference type="GO" id="GO:0019185">
    <property type="term" value="C:snRNA-activating protein complex"/>
    <property type="evidence" value="ECO:0007669"/>
    <property type="project" value="TreeGrafter"/>
</dbReference>
<keyword evidence="6" id="KW-0539">Nucleus</keyword>
<evidence type="ECO:0008006" key="10">
    <source>
        <dbReference type="Google" id="ProtNLM"/>
    </source>
</evidence>
<evidence type="ECO:0000256" key="5">
    <source>
        <dbReference type="ARBA" id="ARBA00023163"/>
    </source>
</evidence>
<dbReference type="InterPro" id="IPR022042">
    <property type="entry name" value="snRNA-activating_su3"/>
</dbReference>
<comment type="caution">
    <text evidence="8">The sequence shown here is derived from an EMBL/GenBank/DDBJ whole genome shotgun (WGS) entry which is preliminary data.</text>
</comment>
<sequence>MSTEISRTFESTFGPSSEPISISEFRKTAKTEVNVDVKNSSSSWQRLSQSQQQDIEQECNRCITEVKSTLETAWDNPSVSGYLMRTHDATISELQNQAGIVSESKGARRSRSVIPDAQSWPAVATDMKEKLEAIEIRSWPYTADATWFIRTPKNSDHNAITRVKASAGSGNNPKAGAAGVGDPEGGDVSTCSDQEITDPPAVITVTVHNCVSWAHSILTRSSQHVVLSSQTLADLIEVVPCPSKKLLYDQDTIDSSSGPSIQHDEGCLVCIEGLAYGDGREEDEYAANLIAQLDKLPAEKRPPLQKAGTSLANTTIDTLSLRVNQPYWMLHQGNCEHYLVVDEIRLRHSADPKCGYPLTTQITPTLLDMCRACSRVPAAYSIIGDLRVGESPCPLCGPCWRNLGPSEGVTVVPLLTHEETEPSRQA</sequence>
<proteinExistence type="inferred from homology"/>
<evidence type="ECO:0000313" key="9">
    <source>
        <dbReference type="Proteomes" id="UP000053558"/>
    </source>
</evidence>
<comment type="similarity">
    <text evidence="2">Belongs to the SNAPC3/SRD2 family.</text>
</comment>
<dbReference type="Pfam" id="PF12251">
    <property type="entry name" value="SNAPC3"/>
    <property type="match status" value="1"/>
</dbReference>
<comment type="subcellular location">
    <subcellularLocation>
        <location evidence="1">Nucleus</location>
    </subcellularLocation>
</comment>
<dbReference type="GO" id="GO:0042795">
    <property type="term" value="P:snRNA transcription by RNA polymerase II"/>
    <property type="evidence" value="ECO:0007669"/>
    <property type="project" value="TreeGrafter"/>
</dbReference>
<dbReference type="GO" id="GO:0003681">
    <property type="term" value="F:bent DNA binding"/>
    <property type="evidence" value="ECO:0007669"/>
    <property type="project" value="TreeGrafter"/>
</dbReference>
<dbReference type="GO" id="GO:0005634">
    <property type="term" value="C:nucleus"/>
    <property type="evidence" value="ECO:0007669"/>
    <property type="project" value="UniProtKB-SubCell"/>
</dbReference>
<dbReference type="PANTHER" id="PTHR13421:SF16">
    <property type="entry name" value="SNRNA-ACTIVATING PROTEIN COMPLEX SUBUNIT 3"/>
    <property type="match status" value="1"/>
</dbReference>
<dbReference type="KEGG" id="cput:CONPUDRAFT_101736"/>
<evidence type="ECO:0000256" key="6">
    <source>
        <dbReference type="ARBA" id="ARBA00023242"/>
    </source>
</evidence>
<dbReference type="RefSeq" id="XP_007766969.1">
    <property type="nucleotide sequence ID" value="XM_007768779.1"/>
</dbReference>
<protein>
    <recommendedName>
        <fullName evidence="10">snRNA-activating protein complex subunit 3</fullName>
    </recommendedName>
</protein>
<dbReference type="GO" id="GO:0001006">
    <property type="term" value="F:RNA polymerase III type 3 promoter sequence-specific DNA binding"/>
    <property type="evidence" value="ECO:0007669"/>
    <property type="project" value="TreeGrafter"/>
</dbReference>
<dbReference type="GO" id="GO:0042796">
    <property type="term" value="P:snRNA transcription by RNA polymerase III"/>
    <property type="evidence" value="ECO:0007669"/>
    <property type="project" value="TreeGrafter"/>
</dbReference>
<keyword evidence="3" id="KW-0805">Transcription regulation</keyword>
<dbReference type="GO" id="GO:0000978">
    <property type="term" value="F:RNA polymerase II cis-regulatory region sequence-specific DNA binding"/>
    <property type="evidence" value="ECO:0007669"/>
    <property type="project" value="TreeGrafter"/>
</dbReference>
<evidence type="ECO:0000256" key="2">
    <source>
        <dbReference type="ARBA" id="ARBA00010410"/>
    </source>
</evidence>
<dbReference type="PANTHER" id="PTHR13421">
    <property type="entry name" value="SNRNA-ACTIVATING PROTEIN COMPLEX SUBUNIT 3"/>
    <property type="match status" value="1"/>
</dbReference>
<evidence type="ECO:0000313" key="8">
    <source>
        <dbReference type="EMBL" id="EIW83123.1"/>
    </source>
</evidence>
<evidence type="ECO:0000256" key="7">
    <source>
        <dbReference type="SAM" id="MobiDB-lite"/>
    </source>
</evidence>
<dbReference type="EMBL" id="JH711576">
    <property type="protein sequence ID" value="EIW83123.1"/>
    <property type="molecule type" value="Genomic_DNA"/>
</dbReference>
<name>A0A5M3MVG4_CONPW</name>
<reference evidence="9" key="1">
    <citation type="journal article" date="2012" name="Science">
        <title>The Paleozoic origin of enzymatic lignin decomposition reconstructed from 31 fungal genomes.</title>
        <authorList>
            <person name="Floudas D."/>
            <person name="Binder M."/>
            <person name="Riley R."/>
            <person name="Barry K."/>
            <person name="Blanchette R.A."/>
            <person name="Henrissat B."/>
            <person name="Martinez A.T."/>
            <person name="Otillar R."/>
            <person name="Spatafora J.W."/>
            <person name="Yadav J.S."/>
            <person name="Aerts A."/>
            <person name="Benoit I."/>
            <person name="Boyd A."/>
            <person name="Carlson A."/>
            <person name="Copeland A."/>
            <person name="Coutinho P.M."/>
            <person name="de Vries R.P."/>
            <person name="Ferreira P."/>
            <person name="Findley K."/>
            <person name="Foster B."/>
            <person name="Gaskell J."/>
            <person name="Glotzer D."/>
            <person name="Gorecki P."/>
            <person name="Heitman J."/>
            <person name="Hesse C."/>
            <person name="Hori C."/>
            <person name="Igarashi K."/>
            <person name="Jurgens J.A."/>
            <person name="Kallen N."/>
            <person name="Kersten P."/>
            <person name="Kohler A."/>
            <person name="Kuees U."/>
            <person name="Kumar T.K.A."/>
            <person name="Kuo A."/>
            <person name="LaButti K."/>
            <person name="Larrondo L.F."/>
            <person name="Lindquist E."/>
            <person name="Ling A."/>
            <person name="Lombard V."/>
            <person name="Lucas S."/>
            <person name="Lundell T."/>
            <person name="Martin R."/>
            <person name="McLaughlin D.J."/>
            <person name="Morgenstern I."/>
            <person name="Morin E."/>
            <person name="Murat C."/>
            <person name="Nagy L.G."/>
            <person name="Nolan M."/>
            <person name="Ohm R.A."/>
            <person name="Patyshakuliyeva A."/>
            <person name="Rokas A."/>
            <person name="Ruiz-Duenas F.J."/>
            <person name="Sabat G."/>
            <person name="Salamov A."/>
            <person name="Samejima M."/>
            <person name="Schmutz J."/>
            <person name="Slot J.C."/>
            <person name="St John F."/>
            <person name="Stenlid J."/>
            <person name="Sun H."/>
            <person name="Sun S."/>
            <person name="Syed K."/>
            <person name="Tsang A."/>
            <person name="Wiebenga A."/>
            <person name="Young D."/>
            <person name="Pisabarro A."/>
            <person name="Eastwood D.C."/>
            <person name="Martin F."/>
            <person name="Cullen D."/>
            <person name="Grigoriev I.V."/>
            <person name="Hibbett D.S."/>
        </authorList>
    </citation>
    <scope>NUCLEOTIDE SEQUENCE [LARGE SCALE GENOMIC DNA]</scope>
    <source>
        <strain evidence="9">RWD-64-598 SS2</strain>
    </source>
</reference>
<dbReference type="Proteomes" id="UP000053558">
    <property type="component" value="Unassembled WGS sequence"/>
</dbReference>
<dbReference type="AlphaFoldDB" id="A0A5M3MVG4"/>
<dbReference type="OMA" id="PCWRWMG"/>
<evidence type="ECO:0000256" key="3">
    <source>
        <dbReference type="ARBA" id="ARBA00023015"/>
    </source>
</evidence>
<dbReference type="GeneID" id="19198314"/>
<feature type="region of interest" description="Disordered" evidence="7">
    <location>
        <begin position="165"/>
        <end position="191"/>
    </location>
</feature>
<keyword evidence="9" id="KW-1185">Reference proteome</keyword>